<evidence type="ECO:0000256" key="10">
    <source>
        <dbReference type="ARBA" id="ARBA00023033"/>
    </source>
</evidence>
<dbReference type="PANTHER" id="PTHR24302:SF15">
    <property type="entry name" value="FATTY-ACID PEROXYGENASE"/>
    <property type="match status" value="1"/>
</dbReference>
<dbReference type="PRINTS" id="PR00385">
    <property type="entry name" value="P450"/>
</dbReference>
<keyword evidence="7" id="KW-0492">Microsome</keyword>
<sequence>MWILLILIAILCVLIATIIKSGRENYGIIESGNIPVVPPSLFLGSETKLHKEVQHLEDVKRFKKYGGIWGTYLGKSPQVHIADPDLIRLIFVKDFQYFSNRQDIDFGTPVMNEILDYLPGEKWKTVRSLLSPLFTTSKLKNMSDVIASSAQEFIQDLKSEAEKNNGRVKIDCRNRLTAWLIDMFSQTVLGVRMENSKNPNNEFVEAFREMMGENTQFNLLYTLSLTFPFFTRFAPMFNHEPTKLIESAFKQVMENRKKSGSTNSKDFVDLLNSLMEKVDTPEFQNLSITEGTILSQAVNFFLGGYETSGTTLSHLLLELATHPEVQDNLKSELDKMLDRFDGKICHESISDTEMPYALCVLKESLRLAPPLLRPERICTQDWRHPESGVSIKKGTIVMIAAWAANRNPKYWPNPDKFWPERWESAENLNPYAFTTFGHGPRNCIGTRFAYESLKLFLCNLVKEFRVEVRPDTQLNYKMGSTLLVAFDPLYVDLVLRN</sequence>
<dbReference type="OrthoDB" id="2789670at2759"/>
<dbReference type="Pfam" id="PF00067">
    <property type="entry name" value="p450"/>
    <property type="match status" value="1"/>
</dbReference>
<dbReference type="InterPro" id="IPR017972">
    <property type="entry name" value="Cyt_P450_CS"/>
</dbReference>
<dbReference type="EMBL" id="LNIX01000034">
    <property type="protein sequence ID" value="OXA40261.1"/>
    <property type="molecule type" value="Genomic_DNA"/>
</dbReference>
<dbReference type="InterPro" id="IPR002401">
    <property type="entry name" value="Cyt_P450_E_grp-I"/>
</dbReference>
<name>A0A226D6H7_FOLCA</name>
<dbReference type="GO" id="GO:0005789">
    <property type="term" value="C:endoplasmic reticulum membrane"/>
    <property type="evidence" value="ECO:0007669"/>
    <property type="project" value="UniProtKB-SubCell"/>
</dbReference>
<dbReference type="GO" id="GO:0008395">
    <property type="term" value="F:steroid hydroxylase activity"/>
    <property type="evidence" value="ECO:0007669"/>
    <property type="project" value="TreeGrafter"/>
</dbReference>
<keyword evidence="10 13" id="KW-0503">Monooxygenase</keyword>
<evidence type="ECO:0000256" key="8">
    <source>
        <dbReference type="ARBA" id="ARBA00023002"/>
    </source>
</evidence>
<comment type="function">
    <text evidence="11">Cytochromes P450 are a group of heme-thiolate monooxygenases. They oxidize a variety of structurally unrelated compounds, including steroids, fatty acids, and xenobiotics.</text>
</comment>
<feature type="binding site" description="axial binding residue" evidence="12">
    <location>
        <position position="443"/>
    </location>
    <ligand>
        <name>heme</name>
        <dbReference type="ChEBI" id="CHEBI:30413"/>
    </ligand>
    <ligandPart>
        <name>Fe</name>
        <dbReference type="ChEBI" id="CHEBI:18248"/>
    </ligandPart>
</feature>
<dbReference type="FunFam" id="1.10.630.10:FF:000182">
    <property type="entry name" value="Cytochrome P450 3A4"/>
    <property type="match status" value="1"/>
</dbReference>
<dbReference type="InterPro" id="IPR001128">
    <property type="entry name" value="Cyt_P450"/>
</dbReference>
<evidence type="ECO:0000256" key="2">
    <source>
        <dbReference type="ARBA" id="ARBA00004174"/>
    </source>
</evidence>
<evidence type="ECO:0000256" key="5">
    <source>
        <dbReference type="ARBA" id="ARBA00022617"/>
    </source>
</evidence>
<keyword evidence="16" id="KW-1185">Reference proteome</keyword>
<gene>
    <name evidence="15" type="ORF">Fcan01_25033</name>
</gene>
<comment type="similarity">
    <text evidence="4 13">Belongs to the cytochrome P450 family.</text>
</comment>
<dbReference type="Proteomes" id="UP000198287">
    <property type="component" value="Unassembled WGS sequence"/>
</dbReference>
<evidence type="ECO:0000256" key="12">
    <source>
        <dbReference type="PIRSR" id="PIRSR602401-1"/>
    </source>
</evidence>
<keyword evidence="14" id="KW-0732">Signal</keyword>
<dbReference type="PRINTS" id="PR00463">
    <property type="entry name" value="EP450I"/>
</dbReference>
<evidence type="ECO:0000256" key="6">
    <source>
        <dbReference type="ARBA" id="ARBA00022723"/>
    </source>
</evidence>
<evidence type="ECO:0000256" key="1">
    <source>
        <dbReference type="ARBA" id="ARBA00001971"/>
    </source>
</evidence>
<evidence type="ECO:0000256" key="7">
    <source>
        <dbReference type="ARBA" id="ARBA00022848"/>
    </source>
</evidence>
<dbReference type="STRING" id="158441.A0A226D6H7"/>
<evidence type="ECO:0000256" key="14">
    <source>
        <dbReference type="SAM" id="SignalP"/>
    </source>
</evidence>
<dbReference type="GO" id="GO:0005506">
    <property type="term" value="F:iron ion binding"/>
    <property type="evidence" value="ECO:0007669"/>
    <property type="project" value="InterPro"/>
</dbReference>
<comment type="subcellular location">
    <subcellularLocation>
        <location evidence="3">Endoplasmic reticulum membrane</location>
        <topology evidence="3">Peripheral membrane protein</topology>
    </subcellularLocation>
    <subcellularLocation>
        <location evidence="2">Microsome membrane</location>
        <topology evidence="2">Peripheral membrane protein</topology>
    </subcellularLocation>
</comment>
<dbReference type="InterPro" id="IPR036396">
    <property type="entry name" value="Cyt_P450_sf"/>
</dbReference>
<dbReference type="PANTHER" id="PTHR24302">
    <property type="entry name" value="CYTOCHROME P450 FAMILY 3"/>
    <property type="match status" value="1"/>
</dbReference>
<evidence type="ECO:0000256" key="13">
    <source>
        <dbReference type="RuleBase" id="RU000461"/>
    </source>
</evidence>
<organism evidence="15 16">
    <name type="scientific">Folsomia candida</name>
    <name type="common">Springtail</name>
    <dbReference type="NCBI Taxonomy" id="158441"/>
    <lineage>
        <taxon>Eukaryota</taxon>
        <taxon>Metazoa</taxon>
        <taxon>Ecdysozoa</taxon>
        <taxon>Arthropoda</taxon>
        <taxon>Hexapoda</taxon>
        <taxon>Collembola</taxon>
        <taxon>Entomobryomorpha</taxon>
        <taxon>Isotomoidea</taxon>
        <taxon>Isotomidae</taxon>
        <taxon>Proisotominae</taxon>
        <taxon>Folsomia</taxon>
    </lineage>
</organism>
<keyword evidence="5 12" id="KW-0349">Heme</keyword>
<evidence type="ECO:0000256" key="11">
    <source>
        <dbReference type="ARBA" id="ARBA00043906"/>
    </source>
</evidence>
<accession>A0A226D6H7</accession>
<dbReference type="PROSITE" id="PS00086">
    <property type="entry name" value="CYTOCHROME_P450"/>
    <property type="match status" value="1"/>
</dbReference>
<evidence type="ECO:0000313" key="15">
    <source>
        <dbReference type="EMBL" id="OXA40261.1"/>
    </source>
</evidence>
<dbReference type="GO" id="GO:0020037">
    <property type="term" value="F:heme binding"/>
    <property type="evidence" value="ECO:0007669"/>
    <property type="project" value="InterPro"/>
</dbReference>
<reference evidence="15 16" key="1">
    <citation type="submission" date="2015-12" db="EMBL/GenBank/DDBJ databases">
        <title>The genome of Folsomia candida.</title>
        <authorList>
            <person name="Faddeeva A."/>
            <person name="Derks M.F."/>
            <person name="Anvar Y."/>
            <person name="Smit S."/>
            <person name="Van Straalen N."/>
            <person name="Roelofs D."/>
        </authorList>
    </citation>
    <scope>NUCLEOTIDE SEQUENCE [LARGE SCALE GENOMIC DNA]</scope>
    <source>
        <strain evidence="15 16">VU population</strain>
        <tissue evidence="15">Whole body</tissue>
    </source>
</reference>
<dbReference type="AlphaFoldDB" id="A0A226D6H7"/>
<keyword evidence="8 13" id="KW-0560">Oxidoreductase</keyword>
<evidence type="ECO:0000313" key="16">
    <source>
        <dbReference type="Proteomes" id="UP000198287"/>
    </source>
</evidence>
<proteinExistence type="inferred from homology"/>
<feature type="chain" id="PRO_5012217678" evidence="14">
    <location>
        <begin position="17"/>
        <end position="497"/>
    </location>
</feature>
<dbReference type="Gene3D" id="1.10.630.10">
    <property type="entry name" value="Cytochrome P450"/>
    <property type="match status" value="1"/>
</dbReference>
<evidence type="ECO:0000256" key="9">
    <source>
        <dbReference type="ARBA" id="ARBA00023004"/>
    </source>
</evidence>
<evidence type="ECO:0000256" key="3">
    <source>
        <dbReference type="ARBA" id="ARBA00004406"/>
    </source>
</evidence>
<evidence type="ECO:0000256" key="4">
    <source>
        <dbReference type="ARBA" id="ARBA00010617"/>
    </source>
</evidence>
<keyword evidence="7" id="KW-0256">Endoplasmic reticulum</keyword>
<comment type="cofactor">
    <cofactor evidence="1 12">
        <name>heme</name>
        <dbReference type="ChEBI" id="CHEBI:30413"/>
    </cofactor>
</comment>
<dbReference type="OMA" id="PERICTQ"/>
<dbReference type="SUPFAM" id="SSF48264">
    <property type="entry name" value="Cytochrome P450"/>
    <property type="match status" value="1"/>
</dbReference>
<dbReference type="GO" id="GO:0016705">
    <property type="term" value="F:oxidoreductase activity, acting on paired donors, with incorporation or reduction of molecular oxygen"/>
    <property type="evidence" value="ECO:0007669"/>
    <property type="project" value="InterPro"/>
</dbReference>
<protein>
    <submittedName>
        <fullName evidence="15">Cytochrome P450 3A21</fullName>
    </submittedName>
</protein>
<feature type="signal peptide" evidence="14">
    <location>
        <begin position="1"/>
        <end position="16"/>
    </location>
</feature>
<dbReference type="InterPro" id="IPR050705">
    <property type="entry name" value="Cytochrome_P450_3A"/>
</dbReference>
<keyword evidence="6 12" id="KW-0479">Metal-binding</keyword>
<comment type="caution">
    <text evidence="15">The sequence shown here is derived from an EMBL/GenBank/DDBJ whole genome shotgun (WGS) entry which is preliminary data.</text>
</comment>
<keyword evidence="9 12" id="KW-0408">Iron</keyword>